<dbReference type="GO" id="GO:0046872">
    <property type="term" value="F:metal ion binding"/>
    <property type="evidence" value="ECO:0007669"/>
    <property type="project" value="UniProtKB-KW"/>
</dbReference>
<feature type="compositionally biased region" description="Low complexity" evidence="5">
    <location>
        <begin position="252"/>
        <end position="267"/>
    </location>
</feature>
<dbReference type="PROSITE" id="PS50238">
    <property type="entry name" value="RHOGAP"/>
    <property type="match status" value="1"/>
</dbReference>
<dbReference type="InterPro" id="IPR046349">
    <property type="entry name" value="C1-like_sf"/>
</dbReference>
<feature type="region of interest" description="Disordered" evidence="5">
    <location>
        <begin position="1044"/>
        <end position="1063"/>
    </location>
</feature>
<dbReference type="SUPFAM" id="SSF48350">
    <property type="entry name" value="GTPase activation domain, GAP"/>
    <property type="match status" value="1"/>
</dbReference>
<evidence type="ECO:0000313" key="10">
    <source>
        <dbReference type="Proteomes" id="UP000054007"/>
    </source>
</evidence>
<feature type="compositionally biased region" description="Low complexity" evidence="5">
    <location>
        <begin position="329"/>
        <end position="339"/>
    </location>
</feature>
<dbReference type="CDD" id="cd00159">
    <property type="entry name" value="RhoGAP"/>
    <property type="match status" value="1"/>
</dbReference>
<organism evidence="9 10">
    <name type="scientific">Cylindrobasidium torrendii FP15055 ss-10</name>
    <dbReference type="NCBI Taxonomy" id="1314674"/>
    <lineage>
        <taxon>Eukaryota</taxon>
        <taxon>Fungi</taxon>
        <taxon>Dikarya</taxon>
        <taxon>Basidiomycota</taxon>
        <taxon>Agaricomycotina</taxon>
        <taxon>Agaricomycetes</taxon>
        <taxon>Agaricomycetidae</taxon>
        <taxon>Agaricales</taxon>
        <taxon>Marasmiineae</taxon>
        <taxon>Physalacriaceae</taxon>
        <taxon>Cylindrobasidium</taxon>
    </lineage>
</organism>
<feature type="region of interest" description="Disordered" evidence="5">
    <location>
        <begin position="509"/>
        <end position="556"/>
    </location>
</feature>
<dbReference type="Pfam" id="PF00412">
    <property type="entry name" value="LIM"/>
    <property type="match status" value="2"/>
</dbReference>
<evidence type="ECO:0000259" key="8">
    <source>
        <dbReference type="PROSITE" id="PS50238"/>
    </source>
</evidence>
<dbReference type="Pfam" id="PF00130">
    <property type="entry name" value="C1_1"/>
    <property type="match status" value="1"/>
</dbReference>
<feature type="compositionally biased region" description="Low complexity" evidence="5">
    <location>
        <begin position="932"/>
        <end position="948"/>
    </location>
</feature>
<feature type="domain" description="LIM zinc-binding" evidence="6">
    <location>
        <begin position="91"/>
        <end position="150"/>
    </location>
</feature>
<proteinExistence type="predicted"/>
<dbReference type="EMBL" id="KN880431">
    <property type="protein sequence ID" value="KIY74283.1"/>
    <property type="molecule type" value="Genomic_DNA"/>
</dbReference>
<keyword evidence="10" id="KW-1185">Reference proteome</keyword>
<evidence type="ECO:0000256" key="1">
    <source>
        <dbReference type="ARBA" id="ARBA00022468"/>
    </source>
</evidence>
<protein>
    <submittedName>
        <fullName evidence="9">RhoGAP-domain-containing protein</fullName>
    </submittedName>
</protein>
<feature type="compositionally biased region" description="Pro residues" evidence="5">
    <location>
        <begin position="921"/>
        <end position="931"/>
    </location>
</feature>
<dbReference type="SUPFAM" id="SSF57889">
    <property type="entry name" value="Cysteine-rich domain"/>
    <property type="match status" value="1"/>
</dbReference>
<sequence>MLATMNMTQTRASLHNNNAYDLGQEHVDVDKICPGCKQSAVTDDGGLVVAFGSSFFHVDCFRCAKCSNRVTADTNLLLLSDGSPVCANCSYNCNVCKQPILDEAIMTGDDSYHAHCFKCKVCRNRIDELVFAKTSQGIYCMDCHNERMIKIRRHAQKKAEREKAAAAGGSGSASSRTSKRDQPPTTPSPMETPMSAKAFPASSAPSPGNPSTPRTPKEPLPQSRGRNGSYVEDAFSPTTPRSATKPSPPQLTPSFSQPPQQPVSVTVAPPPEGNAPLRPPLAHQSSSSSSNGFLQQESEPTSRANKRRSINPGLTLSDLASPPTPPAASSPTLSPMSASFLRQAGGRSPTPPSLNGRDSPQHLASPLREQFDARARPVSNSSIRSDPSRVIPMNVTVQDSESQRPRAMSSVQRVSEREQAYVNGRPSTANGHSAPSRQFSSPHINISSPESNGIRPMRSFDDRQRPASSGSNRAPSIKTSRAPSRAAVPHSIETDTEEGDYAAARLSYESDDGAPPALPPKLDTSFADKNGQYNDVLPDSASDTSEASSPVEQTSHSTFIAPALPPIRFSLNTADFSDLLNSVGGVSALKSLDQLAHLVGEGVPPTPPPTATAPGIPDSSPPVTPKNLDVGGQNDIHATPRPPTADVSENIISTRPSFDSAKHPDSPEPEYVVLRLQQVMEDAAGRGAGQVKLDPTFLSAILKTMQIHKSEISELKSKIDGMKRASKNYIEGISVAQTEYDRELKLRRESEAEVTRLRVLLSGQAARLTALSGDSRKHELRQKMTKDLHEKLSGLETDLSKLTVNRDMALAEVEELAATQSTTVDQRPNTLNRSLTMRLDNLRSQYQQELMPLSAQREALSREIAELKAVRDVFLEETTVLNARNEELAQLSTQYARRVDSLPEARKVEPAPRPSTDRPRPQIPPPQPIAVPLPAQSVFSSSTTLNSDDSSDRLMPKYSKSDAELANSTPSKGKFMKWGSRPKEGPTAMDGRSKSNAEHNFQQLSILRFTRCDHCGDKMWGSQLRCTGCSVSVHVRCLNQVQSPCSHQGGNSQNDQPMPPSMFGRDLVEQVQADSRNTPRDVPVLVEKCIEAVEELAMDYEGIYRKTGGSGQNKVITQLFERGDYDAFDLRDQDKFNDICSVTSVLKTYFRTLPVPLFTYDLHDHFMGAVEIKDSAARDQQLTDLVNQLPREHYFTVRELMLHLSRVCDRAERNLMSARNLGVVFGPTLMRSRNPGAEFSDMAGKALTIEWLVENAPTVFGQR</sequence>
<feature type="domain" description="Rho-GAP" evidence="8">
    <location>
        <begin position="1065"/>
        <end position="1260"/>
    </location>
</feature>
<feature type="region of interest" description="Disordered" evidence="5">
    <location>
        <begin position="154"/>
        <end position="497"/>
    </location>
</feature>
<dbReference type="PROSITE" id="PS50081">
    <property type="entry name" value="ZF_DAG_PE_2"/>
    <property type="match status" value="1"/>
</dbReference>
<dbReference type="STRING" id="1314674.A0A0D7BUV8"/>
<dbReference type="InterPro" id="IPR001781">
    <property type="entry name" value="Znf_LIM"/>
</dbReference>
<evidence type="ECO:0000259" key="7">
    <source>
        <dbReference type="PROSITE" id="PS50081"/>
    </source>
</evidence>
<dbReference type="InterPro" id="IPR002219">
    <property type="entry name" value="PKC_DAG/PE"/>
</dbReference>
<dbReference type="Proteomes" id="UP000054007">
    <property type="component" value="Unassembled WGS sequence"/>
</dbReference>
<name>A0A0D7BUV8_9AGAR</name>
<dbReference type="GO" id="GO:0005096">
    <property type="term" value="F:GTPase activator activity"/>
    <property type="evidence" value="ECO:0007669"/>
    <property type="project" value="UniProtKB-KW"/>
</dbReference>
<dbReference type="CDD" id="cd00029">
    <property type="entry name" value="C1"/>
    <property type="match status" value="1"/>
</dbReference>
<dbReference type="AlphaFoldDB" id="A0A0D7BUV8"/>
<dbReference type="PROSITE" id="PS00478">
    <property type="entry name" value="LIM_DOMAIN_1"/>
    <property type="match status" value="2"/>
</dbReference>
<dbReference type="GO" id="GO:0007165">
    <property type="term" value="P:signal transduction"/>
    <property type="evidence" value="ECO:0007669"/>
    <property type="project" value="InterPro"/>
</dbReference>
<feature type="compositionally biased region" description="Polar residues" evidence="5">
    <location>
        <begin position="236"/>
        <end position="245"/>
    </location>
</feature>
<keyword evidence="3 4" id="KW-0862">Zinc</keyword>
<dbReference type="OrthoDB" id="79452at2759"/>
<dbReference type="InterPro" id="IPR000198">
    <property type="entry name" value="RhoGAP_dom"/>
</dbReference>
<feature type="compositionally biased region" description="Pro residues" evidence="5">
    <location>
        <begin position="268"/>
        <end position="279"/>
    </location>
</feature>
<feature type="compositionally biased region" description="Polar residues" evidence="5">
    <location>
        <begin position="466"/>
        <end position="482"/>
    </location>
</feature>
<keyword evidence="2 4" id="KW-0479">Metal-binding</keyword>
<dbReference type="SMART" id="SM00324">
    <property type="entry name" value="RhoGAP"/>
    <property type="match status" value="1"/>
</dbReference>
<dbReference type="PROSITE" id="PS50023">
    <property type="entry name" value="LIM_DOMAIN_2"/>
    <property type="match status" value="1"/>
</dbReference>
<dbReference type="Gene3D" id="3.30.60.20">
    <property type="match status" value="1"/>
</dbReference>
<evidence type="ECO:0000256" key="2">
    <source>
        <dbReference type="ARBA" id="ARBA00022723"/>
    </source>
</evidence>
<dbReference type="InterPro" id="IPR008936">
    <property type="entry name" value="Rho_GTPase_activation_prot"/>
</dbReference>
<dbReference type="PROSITE" id="PS00479">
    <property type="entry name" value="ZF_DAG_PE_1"/>
    <property type="match status" value="1"/>
</dbReference>
<keyword evidence="1" id="KW-0343">GTPase activation</keyword>
<evidence type="ECO:0000256" key="5">
    <source>
        <dbReference type="SAM" id="MobiDB-lite"/>
    </source>
</evidence>
<feature type="compositionally biased region" description="Low complexity" evidence="5">
    <location>
        <begin position="188"/>
        <end position="212"/>
    </location>
</feature>
<feature type="region of interest" description="Disordered" evidence="5">
    <location>
        <begin position="900"/>
        <end position="997"/>
    </location>
</feature>
<dbReference type="Gene3D" id="1.10.555.10">
    <property type="entry name" value="Rho GTPase activation protein"/>
    <property type="match status" value="1"/>
</dbReference>
<dbReference type="PANTHER" id="PTHR46075">
    <property type="entry name" value="CHIMERIN FAMILY MEMBER"/>
    <property type="match status" value="1"/>
</dbReference>
<keyword evidence="4" id="KW-0440">LIM domain</keyword>
<feature type="domain" description="Phorbol-ester/DAG-type" evidence="7">
    <location>
        <begin position="998"/>
        <end position="1045"/>
    </location>
</feature>
<dbReference type="SMART" id="SM00132">
    <property type="entry name" value="LIM"/>
    <property type="match status" value="2"/>
</dbReference>
<dbReference type="Pfam" id="PF00620">
    <property type="entry name" value="RhoGAP"/>
    <property type="match status" value="1"/>
</dbReference>
<feature type="compositionally biased region" description="Basic and acidic residues" evidence="5">
    <location>
        <begin position="950"/>
        <end position="963"/>
    </location>
</feature>
<feature type="compositionally biased region" description="Polar residues" evidence="5">
    <location>
        <begin position="1044"/>
        <end position="1056"/>
    </location>
</feature>
<dbReference type="FunFam" id="1.10.555.10:FF:000043">
    <property type="entry name" value="Rho GTPase activator Rga"/>
    <property type="match status" value="1"/>
</dbReference>
<dbReference type="FunFam" id="2.10.110.10:FF:000160">
    <property type="entry name" value="Signal transducer, putative"/>
    <property type="match status" value="1"/>
</dbReference>
<accession>A0A0D7BUV8</accession>
<gene>
    <name evidence="9" type="ORF">CYLTODRAFT_363966</name>
</gene>
<dbReference type="SMART" id="SM00109">
    <property type="entry name" value="C1"/>
    <property type="match status" value="1"/>
</dbReference>
<dbReference type="Gene3D" id="2.10.110.10">
    <property type="entry name" value="Cysteine Rich Protein"/>
    <property type="match status" value="2"/>
</dbReference>
<evidence type="ECO:0000256" key="4">
    <source>
        <dbReference type="PROSITE-ProRule" id="PRU00125"/>
    </source>
</evidence>
<dbReference type="PANTHER" id="PTHR46075:SF2">
    <property type="entry name" value="RHO GTPASE ACTIVATING PROTEIN AT 5A, ISOFORM A"/>
    <property type="match status" value="1"/>
</dbReference>
<evidence type="ECO:0000259" key="6">
    <source>
        <dbReference type="PROSITE" id="PS50023"/>
    </source>
</evidence>
<feature type="compositionally biased region" description="Polar residues" evidence="5">
    <location>
        <begin position="425"/>
        <end position="451"/>
    </location>
</feature>
<dbReference type="InterPro" id="IPR051854">
    <property type="entry name" value="Rho-type_GAP"/>
</dbReference>
<feature type="compositionally biased region" description="Basic and acidic residues" evidence="5">
    <location>
        <begin position="900"/>
        <end position="920"/>
    </location>
</feature>
<feature type="compositionally biased region" description="Polar residues" evidence="5">
    <location>
        <begin position="291"/>
        <end position="303"/>
    </location>
</feature>
<evidence type="ECO:0000313" key="9">
    <source>
        <dbReference type="EMBL" id="KIY74283.1"/>
    </source>
</evidence>
<feature type="compositionally biased region" description="Polar residues" evidence="5">
    <location>
        <begin position="541"/>
        <end position="556"/>
    </location>
</feature>
<dbReference type="CDD" id="cd09395">
    <property type="entry name" value="LIM2_Rga"/>
    <property type="match status" value="1"/>
</dbReference>
<evidence type="ECO:0000256" key="3">
    <source>
        <dbReference type="ARBA" id="ARBA00022833"/>
    </source>
</evidence>
<reference evidence="9 10" key="1">
    <citation type="journal article" date="2015" name="Fungal Genet. Biol.">
        <title>Evolution of novel wood decay mechanisms in Agaricales revealed by the genome sequences of Fistulina hepatica and Cylindrobasidium torrendii.</title>
        <authorList>
            <person name="Floudas D."/>
            <person name="Held B.W."/>
            <person name="Riley R."/>
            <person name="Nagy L.G."/>
            <person name="Koehler G."/>
            <person name="Ransdell A.S."/>
            <person name="Younus H."/>
            <person name="Chow J."/>
            <person name="Chiniquy J."/>
            <person name="Lipzen A."/>
            <person name="Tritt A."/>
            <person name="Sun H."/>
            <person name="Haridas S."/>
            <person name="LaButti K."/>
            <person name="Ohm R.A."/>
            <person name="Kues U."/>
            <person name="Blanchette R.A."/>
            <person name="Grigoriev I.V."/>
            <person name="Minto R.E."/>
            <person name="Hibbett D.S."/>
        </authorList>
    </citation>
    <scope>NUCLEOTIDE SEQUENCE [LARGE SCALE GENOMIC DNA]</scope>
    <source>
        <strain evidence="9 10">FP15055 ss-10</strain>
    </source>
</reference>